<dbReference type="AlphaFoldDB" id="A0A846RNW2"/>
<dbReference type="InterPro" id="IPR041273">
    <property type="entry name" value="NAT_N"/>
</dbReference>
<name>A0A846RNW2_9MICC</name>
<evidence type="ECO:0000313" key="4">
    <source>
        <dbReference type="Proteomes" id="UP000547458"/>
    </source>
</evidence>
<dbReference type="RefSeq" id="WP_167991967.1">
    <property type="nucleotide sequence ID" value="NZ_JAATJL010000001.1"/>
</dbReference>
<protein>
    <recommendedName>
        <fullName evidence="5">Acyltransferase</fullName>
    </recommendedName>
</protein>
<evidence type="ECO:0000259" key="2">
    <source>
        <dbReference type="Pfam" id="PF18164"/>
    </source>
</evidence>
<feature type="domain" description="N-acyltransferase N-terminal" evidence="1">
    <location>
        <begin position="3"/>
        <end position="119"/>
    </location>
</feature>
<keyword evidence="4" id="KW-1185">Reference proteome</keyword>
<dbReference type="Pfam" id="PF18164">
    <property type="entry name" value="GNAT_C"/>
    <property type="match status" value="1"/>
</dbReference>
<proteinExistence type="predicted"/>
<dbReference type="Gene3D" id="3.40.630.120">
    <property type="match status" value="1"/>
</dbReference>
<comment type="caution">
    <text evidence="3">The sequence shown here is derived from an EMBL/GenBank/DDBJ whole genome shotgun (WGS) entry which is preliminary data.</text>
</comment>
<dbReference type="InterPro" id="IPR041644">
    <property type="entry name" value="GNAT_C"/>
</dbReference>
<dbReference type="Proteomes" id="UP000547458">
    <property type="component" value="Unassembled WGS sequence"/>
</dbReference>
<dbReference type="Pfam" id="PF18082">
    <property type="entry name" value="NAT_N"/>
    <property type="match status" value="1"/>
</dbReference>
<reference evidence="3 4" key="1">
    <citation type="submission" date="2020-03" db="EMBL/GenBank/DDBJ databases">
        <title>Sequencing the genomes of 1000 actinobacteria strains.</title>
        <authorList>
            <person name="Klenk H.-P."/>
        </authorList>
    </citation>
    <scope>NUCLEOTIDE SEQUENCE [LARGE SCALE GENOMIC DNA]</scope>
    <source>
        <strain evidence="3 4">DSM 16403</strain>
    </source>
</reference>
<accession>A0A846RNW2</accession>
<gene>
    <name evidence="3" type="ORF">BJ994_000923</name>
</gene>
<evidence type="ECO:0000259" key="1">
    <source>
        <dbReference type="Pfam" id="PF18082"/>
    </source>
</evidence>
<feature type="domain" description="GNAT-like C-terminal" evidence="2">
    <location>
        <begin position="121"/>
        <end position="270"/>
    </location>
</feature>
<organism evidence="3 4">
    <name type="scientific">Arthrobacter pigmenti</name>
    <dbReference type="NCBI Taxonomy" id="271432"/>
    <lineage>
        <taxon>Bacteria</taxon>
        <taxon>Bacillati</taxon>
        <taxon>Actinomycetota</taxon>
        <taxon>Actinomycetes</taxon>
        <taxon>Micrococcales</taxon>
        <taxon>Micrococcaceae</taxon>
        <taxon>Arthrobacter</taxon>
    </lineage>
</organism>
<evidence type="ECO:0008006" key="5">
    <source>
        <dbReference type="Google" id="ProtNLM"/>
    </source>
</evidence>
<sequence>MTQDHLDLLRLPSADRDACRELLEAPVDSEVLGALESLRTRLGVLTEKPKLPEYPESVWTAGLLRFVPELLDWYRARGVPEDVVADSLPDWGRHFALHRRVHGAFGLETWRWLVAHAQGTMFQLGRLQFMLYRPDPALPDGEGAYALGIHIPETSEPLDPDAVDASIERARAFFPAHFPQAPPGFATCDSWMLDPGLRFELPDTSNVARFADRFTLLGRQGAEPTDALYFVFRTRDTDSLASLPRTSSVQRAVLDRYAAGTPVLGTAGYFRL</sequence>
<dbReference type="EMBL" id="JAATJL010000001">
    <property type="protein sequence ID" value="NJC21847.1"/>
    <property type="molecule type" value="Genomic_DNA"/>
</dbReference>
<evidence type="ECO:0000313" key="3">
    <source>
        <dbReference type="EMBL" id="NJC21847.1"/>
    </source>
</evidence>